<gene>
    <name evidence="1" type="ORF">LITE_LOCUS45770</name>
</gene>
<protein>
    <submittedName>
        <fullName evidence="1">Uncharacterized protein</fullName>
    </submittedName>
</protein>
<dbReference type="AlphaFoldDB" id="A0AAV0R3D2"/>
<dbReference type="EMBL" id="CAMGYJ010000010">
    <property type="protein sequence ID" value="CAI0551002.1"/>
    <property type="molecule type" value="Genomic_DNA"/>
</dbReference>
<proteinExistence type="predicted"/>
<dbReference type="Proteomes" id="UP001154282">
    <property type="component" value="Unassembled WGS sequence"/>
</dbReference>
<comment type="caution">
    <text evidence="1">The sequence shown here is derived from an EMBL/GenBank/DDBJ whole genome shotgun (WGS) entry which is preliminary data.</text>
</comment>
<organism evidence="1 2">
    <name type="scientific">Linum tenue</name>
    <dbReference type="NCBI Taxonomy" id="586396"/>
    <lineage>
        <taxon>Eukaryota</taxon>
        <taxon>Viridiplantae</taxon>
        <taxon>Streptophyta</taxon>
        <taxon>Embryophyta</taxon>
        <taxon>Tracheophyta</taxon>
        <taxon>Spermatophyta</taxon>
        <taxon>Magnoliopsida</taxon>
        <taxon>eudicotyledons</taxon>
        <taxon>Gunneridae</taxon>
        <taxon>Pentapetalae</taxon>
        <taxon>rosids</taxon>
        <taxon>fabids</taxon>
        <taxon>Malpighiales</taxon>
        <taxon>Linaceae</taxon>
        <taxon>Linum</taxon>
    </lineage>
</organism>
<accession>A0AAV0R3D2</accession>
<feature type="non-terminal residue" evidence="1">
    <location>
        <position position="1"/>
    </location>
</feature>
<name>A0AAV0R3D2_9ROSI</name>
<sequence>FVPWVFGIQNPALPFPLAENRVLNSNSRLTRAGRTAVQLTQLPVRRLGDFRTARGRTAVHLTLHGRAAHLARPCGFSALPVWLAQPLFNASFLPRPDSESVAV</sequence>
<evidence type="ECO:0000313" key="1">
    <source>
        <dbReference type="EMBL" id="CAI0551002.1"/>
    </source>
</evidence>
<keyword evidence="2" id="KW-1185">Reference proteome</keyword>
<reference evidence="1" key="1">
    <citation type="submission" date="2022-08" db="EMBL/GenBank/DDBJ databases">
        <authorList>
            <person name="Gutierrez-Valencia J."/>
        </authorList>
    </citation>
    <scope>NUCLEOTIDE SEQUENCE</scope>
</reference>
<evidence type="ECO:0000313" key="2">
    <source>
        <dbReference type="Proteomes" id="UP001154282"/>
    </source>
</evidence>